<dbReference type="InterPro" id="IPR011990">
    <property type="entry name" value="TPR-like_helical_dom_sf"/>
</dbReference>
<protein>
    <submittedName>
        <fullName evidence="4">Uncharacterized protein</fullName>
    </submittedName>
</protein>
<dbReference type="Pfam" id="PF13432">
    <property type="entry name" value="TPR_16"/>
    <property type="match status" value="1"/>
</dbReference>
<comment type="caution">
    <text evidence="4">The sequence shown here is derived from an EMBL/GenBank/DDBJ whole genome shotgun (WGS) entry which is preliminary data.</text>
</comment>
<dbReference type="SUPFAM" id="SSF48452">
    <property type="entry name" value="TPR-like"/>
    <property type="match status" value="2"/>
</dbReference>
<dbReference type="InterPro" id="IPR051012">
    <property type="entry name" value="CellSynth/LPSAsmb/PSIAsmb"/>
</dbReference>
<evidence type="ECO:0000313" key="5">
    <source>
        <dbReference type="Proteomes" id="UP000284006"/>
    </source>
</evidence>
<dbReference type="SMART" id="SM00028">
    <property type="entry name" value="TPR"/>
    <property type="match status" value="6"/>
</dbReference>
<organism evidence="4 5">
    <name type="scientific">Massilia cavernae</name>
    <dbReference type="NCBI Taxonomy" id="2320864"/>
    <lineage>
        <taxon>Bacteria</taxon>
        <taxon>Pseudomonadati</taxon>
        <taxon>Pseudomonadota</taxon>
        <taxon>Betaproteobacteria</taxon>
        <taxon>Burkholderiales</taxon>
        <taxon>Oxalobacteraceae</taxon>
        <taxon>Telluria group</taxon>
        <taxon>Massilia</taxon>
    </lineage>
</organism>
<dbReference type="PROSITE" id="PS50005">
    <property type="entry name" value="TPR"/>
    <property type="match status" value="2"/>
</dbReference>
<dbReference type="Proteomes" id="UP000284006">
    <property type="component" value="Unassembled WGS sequence"/>
</dbReference>
<evidence type="ECO:0000313" key="4">
    <source>
        <dbReference type="EMBL" id="RJG23254.1"/>
    </source>
</evidence>
<keyword evidence="5" id="KW-1185">Reference proteome</keyword>
<proteinExistence type="predicted"/>
<sequence>MEARLALGKLYLETGDVVAAEKELSKAQSLGAPPGRVQMPLLKALSTQGQFDKVLKETEGASDVALMTMRANALMATNKQKEAAEIFGKVLSVQPDNAEALIGTARQAAIANDMDAAARLTAQAVEKSPRSADAWMFKGDMARSQGKLEEAEAAYARAIEAEPAHRSAQLELATLQIARKKFDAAKASLAAAAKNNANSMQLVYTQALLAYEQKDFAGVRENVQKITRVAPDHLPSVLLAGRPISILLPTSRLNWR</sequence>
<dbReference type="InterPro" id="IPR019734">
    <property type="entry name" value="TPR_rpt"/>
</dbReference>
<keyword evidence="1" id="KW-0677">Repeat</keyword>
<dbReference type="Pfam" id="PF13181">
    <property type="entry name" value="TPR_8"/>
    <property type="match status" value="1"/>
</dbReference>
<dbReference type="PANTHER" id="PTHR45586:SF1">
    <property type="entry name" value="LIPOPOLYSACCHARIDE ASSEMBLY PROTEIN B"/>
    <property type="match status" value="1"/>
</dbReference>
<evidence type="ECO:0000256" key="2">
    <source>
        <dbReference type="ARBA" id="ARBA00022803"/>
    </source>
</evidence>
<accession>A0A418Y685</accession>
<dbReference type="PANTHER" id="PTHR45586">
    <property type="entry name" value="TPR REPEAT-CONTAINING PROTEIN PA4667"/>
    <property type="match status" value="1"/>
</dbReference>
<feature type="repeat" description="TPR" evidence="3">
    <location>
        <begin position="64"/>
        <end position="97"/>
    </location>
</feature>
<keyword evidence="2 3" id="KW-0802">TPR repeat</keyword>
<dbReference type="OrthoDB" id="5290951at2"/>
<dbReference type="AlphaFoldDB" id="A0A418Y685"/>
<evidence type="ECO:0000256" key="1">
    <source>
        <dbReference type="ARBA" id="ARBA00022737"/>
    </source>
</evidence>
<feature type="repeat" description="TPR" evidence="3">
    <location>
        <begin position="132"/>
        <end position="165"/>
    </location>
</feature>
<reference evidence="4 5" key="1">
    <citation type="submission" date="2018-09" db="EMBL/GenBank/DDBJ databases">
        <authorList>
            <person name="Zhu H."/>
        </authorList>
    </citation>
    <scope>NUCLEOTIDE SEQUENCE [LARGE SCALE GENOMIC DNA]</scope>
    <source>
        <strain evidence="4 5">K1S02-61</strain>
    </source>
</reference>
<dbReference type="Gene3D" id="1.25.40.10">
    <property type="entry name" value="Tetratricopeptide repeat domain"/>
    <property type="match status" value="1"/>
</dbReference>
<evidence type="ECO:0000256" key="3">
    <source>
        <dbReference type="PROSITE-ProRule" id="PRU00339"/>
    </source>
</evidence>
<name>A0A418Y685_9BURK</name>
<gene>
    <name evidence="4" type="ORF">D3872_04790</name>
</gene>
<dbReference type="EMBL" id="QYUP01000044">
    <property type="protein sequence ID" value="RJG23254.1"/>
    <property type="molecule type" value="Genomic_DNA"/>
</dbReference>